<dbReference type="Proteomes" id="UP000305654">
    <property type="component" value="Unassembled WGS sequence"/>
</dbReference>
<accession>A0A5R9J9D9</accession>
<dbReference type="RefSeq" id="WP_138324437.1">
    <property type="nucleotide sequence ID" value="NZ_VCDI01000001.1"/>
</dbReference>
<keyword evidence="3" id="KW-1185">Reference proteome</keyword>
<keyword evidence="1" id="KW-0732">Signal</keyword>
<evidence type="ECO:0008006" key="4">
    <source>
        <dbReference type="Google" id="ProtNLM"/>
    </source>
</evidence>
<evidence type="ECO:0000256" key="1">
    <source>
        <dbReference type="SAM" id="SignalP"/>
    </source>
</evidence>
<feature type="signal peptide" evidence="1">
    <location>
        <begin position="1"/>
        <end position="21"/>
    </location>
</feature>
<dbReference type="OrthoDB" id="7375477at2"/>
<proteinExistence type="predicted"/>
<evidence type="ECO:0000313" key="2">
    <source>
        <dbReference type="EMBL" id="TLU74185.1"/>
    </source>
</evidence>
<organism evidence="2 3">
    <name type="scientific">Lichenicoccus roseus</name>
    <dbReference type="NCBI Taxonomy" id="2683649"/>
    <lineage>
        <taxon>Bacteria</taxon>
        <taxon>Pseudomonadati</taxon>
        <taxon>Pseudomonadota</taxon>
        <taxon>Alphaproteobacteria</taxon>
        <taxon>Acetobacterales</taxon>
        <taxon>Acetobacteraceae</taxon>
        <taxon>Lichenicoccus</taxon>
    </lineage>
</organism>
<evidence type="ECO:0000313" key="3">
    <source>
        <dbReference type="Proteomes" id="UP000305654"/>
    </source>
</evidence>
<dbReference type="EMBL" id="VCDI01000001">
    <property type="protein sequence ID" value="TLU74185.1"/>
    <property type="molecule type" value="Genomic_DNA"/>
</dbReference>
<protein>
    <recommendedName>
        <fullName evidence="4">Tetratricopeptide repeat protein</fullName>
    </recommendedName>
</protein>
<reference evidence="2 3" key="1">
    <citation type="submission" date="2019-05" db="EMBL/GenBank/DDBJ databases">
        <authorList>
            <person name="Pankratov T."/>
            <person name="Grouzdev D."/>
        </authorList>
    </citation>
    <scope>NUCLEOTIDE SEQUENCE [LARGE SCALE GENOMIC DNA]</scope>
    <source>
        <strain evidence="2 3">KEBCLARHB70R</strain>
    </source>
</reference>
<gene>
    <name evidence="2" type="ORF">FE263_02955</name>
</gene>
<sequence>MITPAPGLPALGLLALALALAGCGGHAPALPPEDTALHQAAHSGRQALEFDHPQQAVQQYRHGFDLALARNDAGAIGDLGYDLATAQLAAADPGGALATVQRTRIELAARDRPGFAELDLVQAATLHRLGDEGLADGWARHAQATASDPATVARASYVRGIVADARGDTPGLAAALSMFQLPTGGKHQPAPEWRADRAELAARLALRRNDATDAAASALAAADLRRETLDYAGMAQALVLAARARQLQGNASQAADLYLQAGESAAARGDKANGRAWLKQATMPGASLATAGAARQRLAHVAGT</sequence>
<comment type="caution">
    <text evidence="2">The sequence shown here is derived from an EMBL/GenBank/DDBJ whole genome shotgun (WGS) entry which is preliminary data.</text>
</comment>
<feature type="chain" id="PRO_5024380783" description="Tetratricopeptide repeat protein" evidence="1">
    <location>
        <begin position="22"/>
        <end position="304"/>
    </location>
</feature>
<name>A0A5R9J9D9_9PROT</name>
<dbReference type="AlphaFoldDB" id="A0A5R9J9D9"/>